<comment type="caution">
    <text evidence="1">The sequence shown here is derived from an EMBL/GenBank/DDBJ whole genome shotgun (WGS) entry which is preliminary data.</text>
</comment>
<accession>A0AAW0UZF8</accession>
<dbReference type="Proteomes" id="UP001487740">
    <property type="component" value="Unassembled WGS sequence"/>
</dbReference>
<evidence type="ECO:0000313" key="1">
    <source>
        <dbReference type="EMBL" id="KAK8404047.1"/>
    </source>
</evidence>
<evidence type="ECO:0000313" key="2">
    <source>
        <dbReference type="Proteomes" id="UP001487740"/>
    </source>
</evidence>
<sequence length="111" mass="12541">MVTNVCQEVGVSRGDEYLCYADDMQDTLRRRISDSSPRKLRLLSFVIETEVNRHKCQKSGCQAPSRSRLTGVLNRGVAGLALPPAAGVKSCMDTRFRRRRDHCSLTLLRQM</sequence>
<organism evidence="1 2">
    <name type="scientific">Scylla paramamosain</name>
    <name type="common">Mud crab</name>
    <dbReference type="NCBI Taxonomy" id="85552"/>
    <lineage>
        <taxon>Eukaryota</taxon>
        <taxon>Metazoa</taxon>
        <taxon>Ecdysozoa</taxon>
        <taxon>Arthropoda</taxon>
        <taxon>Crustacea</taxon>
        <taxon>Multicrustacea</taxon>
        <taxon>Malacostraca</taxon>
        <taxon>Eumalacostraca</taxon>
        <taxon>Eucarida</taxon>
        <taxon>Decapoda</taxon>
        <taxon>Pleocyemata</taxon>
        <taxon>Brachyura</taxon>
        <taxon>Eubrachyura</taxon>
        <taxon>Portunoidea</taxon>
        <taxon>Portunidae</taxon>
        <taxon>Portuninae</taxon>
        <taxon>Scylla</taxon>
    </lineage>
</organism>
<protein>
    <submittedName>
        <fullName evidence="1">Uncharacterized protein</fullName>
    </submittedName>
</protein>
<reference evidence="1 2" key="1">
    <citation type="submission" date="2023-03" db="EMBL/GenBank/DDBJ databases">
        <title>High-quality genome of Scylla paramamosain provides insights in environmental adaptation.</title>
        <authorList>
            <person name="Zhang L."/>
        </authorList>
    </citation>
    <scope>NUCLEOTIDE SEQUENCE [LARGE SCALE GENOMIC DNA]</scope>
    <source>
        <strain evidence="1">LZ_2023a</strain>
        <tissue evidence="1">Muscle</tissue>
    </source>
</reference>
<proteinExistence type="predicted"/>
<dbReference type="AlphaFoldDB" id="A0AAW0UZF8"/>
<dbReference type="EMBL" id="JARAKH010000005">
    <property type="protein sequence ID" value="KAK8404047.1"/>
    <property type="molecule type" value="Genomic_DNA"/>
</dbReference>
<gene>
    <name evidence="1" type="ORF">O3P69_000248</name>
</gene>
<name>A0AAW0UZF8_SCYPA</name>
<keyword evidence="2" id="KW-1185">Reference proteome</keyword>